<keyword evidence="4" id="KW-1185">Reference proteome</keyword>
<reference evidence="3 4" key="1">
    <citation type="journal article" date="2015" name="Biotechnol. Biofuels">
        <title>Enhanced degradation of softwood versus hardwood by the white-rot fungus Pycnoporus coccineus.</title>
        <authorList>
            <person name="Couturier M."/>
            <person name="Navarro D."/>
            <person name="Chevret D."/>
            <person name="Henrissat B."/>
            <person name="Piumi F."/>
            <person name="Ruiz-Duenas F.J."/>
            <person name="Martinez A.T."/>
            <person name="Grigoriev I.V."/>
            <person name="Riley R."/>
            <person name="Lipzen A."/>
            <person name="Berrin J.G."/>
            <person name="Master E.R."/>
            <person name="Rosso M.N."/>
        </authorList>
    </citation>
    <scope>NUCLEOTIDE SEQUENCE [LARGE SCALE GENOMIC DNA]</scope>
    <source>
        <strain evidence="3 4">BRFM310</strain>
    </source>
</reference>
<dbReference type="Proteomes" id="UP000193067">
    <property type="component" value="Unassembled WGS sequence"/>
</dbReference>
<evidence type="ECO:0000313" key="3">
    <source>
        <dbReference type="EMBL" id="OSD02550.1"/>
    </source>
</evidence>
<proteinExistence type="predicted"/>
<evidence type="ECO:0000313" key="4">
    <source>
        <dbReference type="Proteomes" id="UP000193067"/>
    </source>
</evidence>
<feature type="chain" id="PRO_5012327586" evidence="2">
    <location>
        <begin position="23"/>
        <end position="141"/>
    </location>
</feature>
<accession>A0A1Y2IN72</accession>
<gene>
    <name evidence="3" type="ORF">PYCCODRAFT_320012</name>
</gene>
<dbReference type="EMBL" id="KZ084104">
    <property type="protein sequence ID" value="OSD02550.1"/>
    <property type="molecule type" value="Genomic_DNA"/>
</dbReference>
<protein>
    <submittedName>
        <fullName evidence="3">Uncharacterized protein</fullName>
    </submittedName>
</protein>
<dbReference type="AlphaFoldDB" id="A0A1Y2IN72"/>
<organism evidence="3 4">
    <name type="scientific">Trametes coccinea (strain BRFM310)</name>
    <name type="common">Pycnoporus coccineus</name>
    <dbReference type="NCBI Taxonomy" id="1353009"/>
    <lineage>
        <taxon>Eukaryota</taxon>
        <taxon>Fungi</taxon>
        <taxon>Dikarya</taxon>
        <taxon>Basidiomycota</taxon>
        <taxon>Agaricomycotina</taxon>
        <taxon>Agaricomycetes</taxon>
        <taxon>Polyporales</taxon>
        <taxon>Polyporaceae</taxon>
        <taxon>Trametes</taxon>
    </lineage>
</organism>
<evidence type="ECO:0000256" key="1">
    <source>
        <dbReference type="SAM" id="MobiDB-lite"/>
    </source>
</evidence>
<keyword evidence="2" id="KW-0732">Signal</keyword>
<sequence>MFLPGHIQLGIALTAFCHRALAVSSRSGASVSRLHAPKRRGRFAMDPRSSGSECGRGRRPRHEHQGGPLRAEVTELLSGMTGSRGGYGGVKMYRWVKCMGDWTLSICIDRQRDKDATVRTQAVIAQSKRPSLEGPARIEDG</sequence>
<name>A0A1Y2IN72_TRAC3</name>
<feature type="region of interest" description="Disordered" evidence="1">
    <location>
        <begin position="28"/>
        <end position="70"/>
    </location>
</feature>
<feature type="signal peptide" evidence="2">
    <location>
        <begin position="1"/>
        <end position="22"/>
    </location>
</feature>
<evidence type="ECO:0000256" key="2">
    <source>
        <dbReference type="SAM" id="SignalP"/>
    </source>
</evidence>